<sequence length="97" mass="11313">MITLVLHNHMTDIKKLFQQKKISFTGFGLKNNFVYCTFETLTVITLFNSEIFIITNPLELSIGCHFDIWIVADNTIKKYGKCKEFAINQQQVEYSEN</sequence>
<dbReference type="EMBL" id="LLXH01001112">
    <property type="protein sequence ID" value="PKC60660.1"/>
    <property type="molecule type" value="Genomic_DNA"/>
</dbReference>
<reference evidence="1 2" key="1">
    <citation type="submission" date="2017-10" db="EMBL/GenBank/DDBJ databases">
        <title>Extensive intraspecific genome diversity in a model arbuscular mycorrhizal fungus.</title>
        <authorList>
            <person name="Chen E.C.H."/>
            <person name="Morin E."/>
            <person name="Baudet D."/>
            <person name="Noel J."/>
            <person name="Ndikumana S."/>
            <person name="Charron P."/>
            <person name="St-Onge C."/>
            <person name="Giorgi J."/>
            <person name="Grigoriev I.V."/>
            <person name="Roux C."/>
            <person name="Martin F.M."/>
            <person name="Corradi N."/>
        </authorList>
    </citation>
    <scope>NUCLEOTIDE SEQUENCE [LARGE SCALE GENOMIC DNA]</scope>
    <source>
        <strain evidence="1 2">A1</strain>
    </source>
</reference>
<protein>
    <submittedName>
        <fullName evidence="1">Uncharacterized protein</fullName>
    </submittedName>
</protein>
<dbReference type="Proteomes" id="UP000232688">
    <property type="component" value="Unassembled WGS sequence"/>
</dbReference>
<dbReference type="VEuPathDB" id="FungiDB:RhiirA1_467723"/>
<dbReference type="VEuPathDB" id="FungiDB:FUN_012799"/>
<evidence type="ECO:0000313" key="1">
    <source>
        <dbReference type="EMBL" id="PKC60660.1"/>
    </source>
</evidence>
<organism evidence="1 2">
    <name type="scientific">Rhizophagus irregularis</name>
    <dbReference type="NCBI Taxonomy" id="588596"/>
    <lineage>
        <taxon>Eukaryota</taxon>
        <taxon>Fungi</taxon>
        <taxon>Fungi incertae sedis</taxon>
        <taxon>Mucoromycota</taxon>
        <taxon>Glomeromycotina</taxon>
        <taxon>Glomeromycetes</taxon>
        <taxon>Glomerales</taxon>
        <taxon>Glomeraceae</taxon>
        <taxon>Rhizophagus</taxon>
    </lineage>
</organism>
<comment type="caution">
    <text evidence="1">The sequence shown here is derived from an EMBL/GenBank/DDBJ whole genome shotgun (WGS) entry which is preliminary data.</text>
</comment>
<name>A0A2N0RBI0_9GLOM</name>
<reference evidence="1 2" key="2">
    <citation type="submission" date="2017-10" db="EMBL/GenBank/DDBJ databases">
        <title>Genome analyses suggest a sexual origin of heterokaryosis in a supposedly ancient asexual fungus.</title>
        <authorList>
            <person name="Corradi N."/>
            <person name="Sedzielewska K."/>
            <person name="Noel J."/>
            <person name="Charron P."/>
            <person name="Farinelli L."/>
            <person name="Marton T."/>
            <person name="Kruger M."/>
            <person name="Pelin A."/>
            <person name="Brachmann A."/>
            <person name="Corradi N."/>
        </authorList>
    </citation>
    <scope>NUCLEOTIDE SEQUENCE [LARGE SCALE GENOMIC DNA]</scope>
    <source>
        <strain evidence="1 2">A1</strain>
    </source>
</reference>
<evidence type="ECO:0000313" key="2">
    <source>
        <dbReference type="Proteomes" id="UP000232688"/>
    </source>
</evidence>
<accession>A0A2N0RBI0</accession>
<gene>
    <name evidence="1" type="ORF">RhiirA1_467723</name>
</gene>
<dbReference type="AlphaFoldDB" id="A0A2N0RBI0"/>
<proteinExistence type="predicted"/>